<feature type="transmembrane region" description="Helical" evidence="1">
    <location>
        <begin position="194"/>
        <end position="214"/>
    </location>
</feature>
<sequence>MPQGAGRFHTGWHSGTRVGVTFLLLVVVTAATGLGGSWLVAPALGWTVASATYCLWVAIAVLPMDAAATAEHATREDPTRAVAHTLLILASIASFGAIGLLVLESGRVRGAGAVALGAAALVTVAASWFLIQILFTLRYAETYYAAGGTGIDFNQTDPPRYHDFSYLAFTLGMTYQVSDTALTSTPMRRQALRHALLSFVWGVVVLATSLNLIVNLAS</sequence>
<evidence type="ECO:0000313" key="2">
    <source>
        <dbReference type="EMBL" id="QBR90123.1"/>
    </source>
</evidence>
<keyword evidence="3" id="KW-1185">Reference proteome</keyword>
<feature type="transmembrane region" description="Helical" evidence="1">
    <location>
        <begin position="110"/>
        <end position="135"/>
    </location>
</feature>
<dbReference type="RefSeq" id="WP_135069463.1">
    <property type="nucleotide sequence ID" value="NZ_CP038266.1"/>
</dbReference>
<accession>A0ABX5SVA1</accession>
<protein>
    <submittedName>
        <fullName evidence="2">DUF1345 domain-containing protein</fullName>
    </submittedName>
</protein>
<feature type="transmembrane region" description="Helical" evidence="1">
    <location>
        <begin position="53"/>
        <end position="70"/>
    </location>
</feature>
<gene>
    <name evidence="2" type="ORF">E4K62_16405</name>
</gene>
<keyword evidence="1" id="KW-0812">Transmembrane</keyword>
<organism evidence="2 3">
    <name type="scientific">Microbacterium wangchenii</name>
    <dbReference type="NCBI Taxonomy" id="2541726"/>
    <lineage>
        <taxon>Bacteria</taxon>
        <taxon>Bacillati</taxon>
        <taxon>Actinomycetota</taxon>
        <taxon>Actinomycetes</taxon>
        <taxon>Micrococcales</taxon>
        <taxon>Microbacteriaceae</taxon>
        <taxon>Microbacterium</taxon>
    </lineage>
</organism>
<keyword evidence="1" id="KW-1133">Transmembrane helix</keyword>
<dbReference type="EMBL" id="CP038266">
    <property type="protein sequence ID" value="QBR90123.1"/>
    <property type="molecule type" value="Genomic_DNA"/>
</dbReference>
<feature type="transmembrane region" description="Helical" evidence="1">
    <location>
        <begin position="20"/>
        <end position="41"/>
    </location>
</feature>
<dbReference type="Pfam" id="PF07077">
    <property type="entry name" value="DUF1345"/>
    <property type="match status" value="1"/>
</dbReference>
<feature type="transmembrane region" description="Helical" evidence="1">
    <location>
        <begin position="82"/>
        <end position="103"/>
    </location>
</feature>
<keyword evidence="1" id="KW-0472">Membrane</keyword>
<evidence type="ECO:0000313" key="3">
    <source>
        <dbReference type="Proteomes" id="UP000295748"/>
    </source>
</evidence>
<dbReference type="Proteomes" id="UP000295748">
    <property type="component" value="Chromosome"/>
</dbReference>
<reference evidence="2 3" key="1">
    <citation type="submission" date="2019-03" db="EMBL/GenBank/DDBJ databases">
        <authorList>
            <person name="Dong K."/>
        </authorList>
    </citation>
    <scope>NUCLEOTIDE SEQUENCE [LARGE SCALE GENOMIC DNA]</scope>
    <source>
        <strain evidence="3">dk512</strain>
    </source>
</reference>
<evidence type="ECO:0000256" key="1">
    <source>
        <dbReference type="SAM" id="Phobius"/>
    </source>
</evidence>
<dbReference type="InterPro" id="IPR009781">
    <property type="entry name" value="DUF1345"/>
</dbReference>
<proteinExistence type="predicted"/>
<name>A0ABX5SVA1_9MICO</name>